<dbReference type="Proteomes" id="UP000314294">
    <property type="component" value="Unassembled WGS sequence"/>
</dbReference>
<proteinExistence type="predicted"/>
<evidence type="ECO:0000313" key="4">
    <source>
        <dbReference type="Proteomes" id="UP000314294"/>
    </source>
</evidence>
<evidence type="ECO:0000313" key="3">
    <source>
        <dbReference type="EMBL" id="TNN68382.1"/>
    </source>
</evidence>
<feature type="signal peptide" evidence="2">
    <location>
        <begin position="1"/>
        <end position="17"/>
    </location>
</feature>
<accession>A0A4Z2HU20</accession>
<organism evidence="3 4">
    <name type="scientific">Liparis tanakae</name>
    <name type="common">Tanaka's snailfish</name>
    <dbReference type="NCBI Taxonomy" id="230148"/>
    <lineage>
        <taxon>Eukaryota</taxon>
        <taxon>Metazoa</taxon>
        <taxon>Chordata</taxon>
        <taxon>Craniata</taxon>
        <taxon>Vertebrata</taxon>
        <taxon>Euteleostomi</taxon>
        <taxon>Actinopterygii</taxon>
        <taxon>Neopterygii</taxon>
        <taxon>Teleostei</taxon>
        <taxon>Neoteleostei</taxon>
        <taxon>Acanthomorphata</taxon>
        <taxon>Eupercaria</taxon>
        <taxon>Perciformes</taxon>
        <taxon>Cottioidei</taxon>
        <taxon>Cottales</taxon>
        <taxon>Liparidae</taxon>
        <taxon>Liparis</taxon>
    </lineage>
</organism>
<dbReference type="EMBL" id="SRLO01000191">
    <property type="protein sequence ID" value="TNN68382.1"/>
    <property type="molecule type" value="Genomic_DNA"/>
</dbReference>
<feature type="chain" id="PRO_5021291064" evidence="2">
    <location>
        <begin position="18"/>
        <end position="167"/>
    </location>
</feature>
<sequence length="167" mass="17946">MSCLAVGRLLCIRAALAGVRLVPCGMRRQNIQVDLGGRQEAHTLLVGLGRLQQLIQDLQHRALNETRLLFTSRGTSPLPECEFGFEHRLALQSSALSDEQVVVVSLERRLVDIKHFIPQRTEGQPPTRGCPGVGGLSASLSEEMSSASPNRSSAAVFFTVNGTGGGL</sequence>
<keyword evidence="2" id="KW-0732">Signal</keyword>
<gene>
    <name evidence="3" type="ORF">EYF80_021435</name>
</gene>
<dbReference type="AlphaFoldDB" id="A0A4Z2HU20"/>
<feature type="region of interest" description="Disordered" evidence="1">
    <location>
        <begin position="120"/>
        <end position="147"/>
    </location>
</feature>
<evidence type="ECO:0000256" key="2">
    <source>
        <dbReference type="SAM" id="SignalP"/>
    </source>
</evidence>
<feature type="compositionally biased region" description="Low complexity" evidence="1">
    <location>
        <begin position="136"/>
        <end position="147"/>
    </location>
</feature>
<protein>
    <submittedName>
        <fullName evidence="3">Uncharacterized protein</fullName>
    </submittedName>
</protein>
<comment type="caution">
    <text evidence="3">The sequence shown here is derived from an EMBL/GenBank/DDBJ whole genome shotgun (WGS) entry which is preliminary data.</text>
</comment>
<evidence type="ECO:0000256" key="1">
    <source>
        <dbReference type="SAM" id="MobiDB-lite"/>
    </source>
</evidence>
<reference evidence="3 4" key="1">
    <citation type="submission" date="2019-03" db="EMBL/GenBank/DDBJ databases">
        <title>First draft genome of Liparis tanakae, snailfish: a comprehensive survey of snailfish specific genes.</title>
        <authorList>
            <person name="Kim W."/>
            <person name="Song I."/>
            <person name="Jeong J.-H."/>
            <person name="Kim D."/>
            <person name="Kim S."/>
            <person name="Ryu S."/>
            <person name="Song J.Y."/>
            <person name="Lee S.K."/>
        </authorList>
    </citation>
    <scope>NUCLEOTIDE SEQUENCE [LARGE SCALE GENOMIC DNA]</scope>
    <source>
        <tissue evidence="3">Muscle</tissue>
    </source>
</reference>
<name>A0A4Z2HU20_9TELE</name>
<keyword evidence="4" id="KW-1185">Reference proteome</keyword>